<feature type="transmembrane region" description="Helical" evidence="1">
    <location>
        <begin position="97"/>
        <end position="116"/>
    </location>
</feature>
<reference evidence="3" key="1">
    <citation type="submission" date="2017-02" db="EMBL/GenBank/DDBJ databases">
        <authorList>
            <person name="Varghese N."/>
            <person name="Submissions S."/>
        </authorList>
    </citation>
    <scope>NUCLEOTIDE SEQUENCE [LARGE SCALE GENOMIC DNA]</scope>
    <source>
        <strain evidence="3">R11H</strain>
    </source>
</reference>
<organism evidence="2 3">
    <name type="scientific">Sphingopyxis flava</name>
    <dbReference type="NCBI Taxonomy" id="1507287"/>
    <lineage>
        <taxon>Bacteria</taxon>
        <taxon>Pseudomonadati</taxon>
        <taxon>Pseudomonadota</taxon>
        <taxon>Alphaproteobacteria</taxon>
        <taxon>Sphingomonadales</taxon>
        <taxon>Sphingomonadaceae</taxon>
        <taxon>Sphingopyxis</taxon>
    </lineage>
</organism>
<dbReference type="OrthoDB" id="7450508at2"/>
<evidence type="ECO:0000313" key="3">
    <source>
        <dbReference type="Proteomes" id="UP000190044"/>
    </source>
</evidence>
<gene>
    <name evidence="2" type="ORF">SAMN06295937_100331</name>
</gene>
<dbReference type="EMBL" id="FUYP01000003">
    <property type="protein sequence ID" value="SKB31907.1"/>
    <property type="molecule type" value="Genomic_DNA"/>
</dbReference>
<feature type="transmembrane region" description="Helical" evidence="1">
    <location>
        <begin position="69"/>
        <end position="91"/>
    </location>
</feature>
<keyword evidence="1" id="KW-1133">Transmembrane helix</keyword>
<feature type="transmembrane region" description="Helical" evidence="1">
    <location>
        <begin position="35"/>
        <end position="57"/>
    </location>
</feature>
<keyword evidence="3" id="KW-1185">Reference proteome</keyword>
<dbReference type="AlphaFoldDB" id="A0A1T5AAX0"/>
<sequence length="131" mass="13202">MLSPNIKTILILDAVTCAAMFLLCVFAAATVAPLLGLPAGVVTAAGWICLAAALPMVGVAAQRVPSRGLTNLIAVGNLCWAVASFAVLAIFAQQMSWLGIAATVVQALVVLEFALIEAKGAATLPRATAAG</sequence>
<proteinExistence type="predicted"/>
<keyword evidence="1" id="KW-0812">Transmembrane</keyword>
<feature type="transmembrane region" description="Helical" evidence="1">
    <location>
        <begin position="9"/>
        <end position="29"/>
    </location>
</feature>
<protein>
    <submittedName>
        <fullName evidence="2">Uncharacterized protein</fullName>
    </submittedName>
</protein>
<evidence type="ECO:0000256" key="1">
    <source>
        <dbReference type="SAM" id="Phobius"/>
    </source>
</evidence>
<dbReference type="RefSeq" id="WP_079637226.1">
    <property type="nucleotide sequence ID" value="NZ_FUYP01000003.1"/>
</dbReference>
<evidence type="ECO:0000313" key="2">
    <source>
        <dbReference type="EMBL" id="SKB31907.1"/>
    </source>
</evidence>
<accession>A0A1T5AAX0</accession>
<keyword evidence="1" id="KW-0472">Membrane</keyword>
<name>A0A1T5AAX0_9SPHN</name>
<dbReference type="Proteomes" id="UP000190044">
    <property type="component" value="Unassembled WGS sequence"/>
</dbReference>